<gene>
    <name evidence="3" type="ORF">GMARGA_LOCUS30929</name>
</gene>
<dbReference type="Proteomes" id="UP000789901">
    <property type="component" value="Unassembled WGS sequence"/>
</dbReference>
<name>A0ABN7WH06_GIGMA</name>
<proteinExistence type="predicted"/>
<evidence type="ECO:0000259" key="2">
    <source>
        <dbReference type="Pfam" id="PF10551"/>
    </source>
</evidence>
<comment type="caution">
    <text evidence="3">The sequence shown here is derived from an EMBL/GenBank/DDBJ whole genome shotgun (WGS) entry which is preliminary data.</text>
</comment>
<protein>
    <submittedName>
        <fullName evidence="3">10352_t:CDS:1</fullName>
    </submittedName>
</protein>
<keyword evidence="4" id="KW-1185">Reference proteome</keyword>
<evidence type="ECO:0000313" key="3">
    <source>
        <dbReference type="EMBL" id="CAG8832151.1"/>
    </source>
</evidence>
<organism evidence="3 4">
    <name type="scientific">Gigaspora margarita</name>
    <dbReference type="NCBI Taxonomy" id="4874"/>
    <lineage>
        <taxon>Eukaryota</taxon>
        <taxon>Fungi</taxon>
        <taxon>Fungi incertae sedis</taxon>
        <taxon>Mucoromycota</taxon>
        <taxon>Glomeromycotina</taxon>
        <taxon>Glomeromycetes</taxon>
        <taxon>Diversisporales</taxon>
        <taxon>Gigasporaceae</taxon>
        <taxon>Gigaspora</taxon>
    </lineage>
</organism>
<dbReference type="EMBL" id="CAJVQB010044808">
    <property type="protein sequence ID" value="CAG8832151.1"/>
    <property type="molecule type" value="Genomic_DNA"/>
</dbReference>
<dbReference type="PANTHER" id="PTHR47718:SF3">
    <property type="entry name" value="PROTEIN FAR1-RELATED SEQUENCE 5-LIKE"/>
    <property type="match status" value="1"/>
</dbReference>
<dbReference type="InterPro" id="IPR018289">
    <property type="entry name" value="MULE_transposase_dom"/>
</dbReference>
<feature type="non-terminal residue" evidence="3">
    <location>
        <position position="785"/>
    </location>
</feature>
<reference evidence="3 4" key="1">
    <citation type="submission" date="2021-06" db="EMBL/GenBank/DDBJ databases">
        <authorList>
            <person name="Kallberg Y."/>
            <person name="Tangrot J."/>
            <person name="Rosling A."/>
        </authorList>
    </citation>
    <scope>NUCLEOTIDE SEQUENCE [LARGE SCALE GENOMIC DNA]</scope>
    <source>
        <strain evidence="3 4">120-4 pot B 10/14</strain>
    </source>
</reference>
<sequence length="785" mass="90627">SVNNMESEFIYQTFDKTCTNTDVMEFERVFETFENNMYNSTMDTIETKCTFGTLNKAFIDNNVVNPEYTLKLHIDSSAVKVGSTFSTFSEAHKTIERYAAQTSPVIILGKTTRNSDNNNYRQALFVCEKQGKYNGTNEVHTTKRFGYPFAIAINYRKRSQLFVITKSVLEHNHESCLDARNFSIIARKFDKDDLGLIEKLHSDGLRTKDIFSVLNSVSCKYVHKPDVYNAVSRHHQHKLQGLNEVEMLFKTLCGDENILGYTALKAAYNTERDQDGEFIQGIFWAYRSAFSEFMIAKDVIIVDATYKTNRFSMPLIVICSIDRFGSTYPLAFALVYSETVDFYCRVMQQLNKALIELTGNAQVATMVTDRELALMTAISREFPHVRHQLCTWHIFKNIRSKLKKHVDIDEFIKTIQKLAYDDNLEINQIDQEIAALWKRFPEAKTYMCEIWLPYKTSWLSPYTKCNMNLNIKSSQCVESLHSKLKGVENWITPVDKLLTTLWRQLQESSQKIAYETFLYQSKHVNDSGDSGLENLRLACSKYAFEAFVKPQGDLAKSGVYEVFEIYLLFLHTYVPSSEIHQRWHVKHCEEIKHPHVMQIFKQIPKFHHNAFLNLMEQVSDHVIKYGKVPELLPSELNITHKSTFEAISINNLSLDRIKMPIIKHTRGQPKNNKRIHSKDEEKAPSKKASVRKKLDKNGMAALHSPSTYSNSYISQDMILQVHNPISDGHYEERWQDIKVTMKNLLDEQKEFYADILASDAFNVPIAVIGADSAACLFFLPYNQKP</sequence>
<feature type="compositionally biased region" description="Basic residues" evidence="1">
    <location>
        <begin position="663"/>
        <end position="676"/>
    </location>
</feature>
<evidence type="ECO:0000313" key="4">
    <source>
        <dbReference type="Proteomes" id="UP000789901"/>
    </source>
</evidence>
<accession>A0ABN7WH06</accession>
<feature type="region of interest" description="Disordered" evidence="1">
    <location>
        <begin position="663"/>
        <end position="692"/>
    </location>
</feature>
<dbReference type="PANTHER" id="PTHR47718">
    <property type="entry name" value="OS01G0519700 PROTEIN"/>
    <property type="match status" value="1"/>
</dbReference>
<evidence type="ECO:0000256" key="1">
    <source>
        <dbReference type="SAM" id="MobiDB-lite"/>
    </source>
</evidence>
<dbReference type="Pfam" id="PF10551">
    <property type="entry name" value="MULE"/>
    <property type="match status" value="1"/>
</dbReference>
<feature type="non-terminal residue" evidence="3">
    <location>
        <position position="1"/>
    </location>
</feature>
<feature type="domain" description="MULE transposase" evidence="2">
    <location>
        <begin position="299"/>
        <end position="397"/>
    </location>
</feature>